<dbReference type="Pfam" id="PF14520">
    <property type="entry name" value="HHH_5"/>
    <property type="match status" value="1"/>
</dbReference>
<protein>
    <recommendedName>
        <fullName evidence="7">UvrABC system protein C</fullName>
        <shortName evidence="7">Protein UvrC</shortName>
    </recommendedName>
    <alternativeName>
        <fullName evidence="7">Excinuclease ABC subunit C</fullName>
    </alternativeName>
</protein>
<dbReference type="InterPro" id="IPR004791">
    <property type="entry name" value="UvrC"/>
</dbReference>
<evidence type="ECO:0000256" key="2">
    <source>
        <dbReference type="ARBA" id="ARBA00022763"/>
    </source>
</evidence>
<gene>
    <name evidence="7" type="primary">uvrC</name>
    <name evidence="12" type="ORF">HNQ68_003266</name>
</gene>
<dbReference type="Gene3D" id="3.30.420.340">
    <property type="entry name" value="UvrC, RNAse H endonuclease domain"/>
    <property type="match status" value="1"/>
</dbReference>
<evidence type="ECO:0000259" key="10">
    <source>
        <dbReference type="PROSITE" id="PS50164"/>
    </source>
</evidence>
<reference evidence="12 13" key="1">
    <citation type="submission" date="2020-08" db="EMBL/GenBank/DDBJ databases">
        <title>Genomic Encyclopedia of Type Strains, Phase IV (KMG-IV): sequencing the most valuable type-strain genomes for metagenomic binning, comparative biology and taxonomic classification.</title>
        <authorList>
            <person name="Goeker M."/>
        </authorList>
    </citation>
    <scope>NUCLEOTIDE SEQUENCE [LARGE SCALE GENOMIC DNA]</scope>
    <source>
        <strain evidence="12 13">DSM 25620</strain>
    </source>
</reference>
<dbReference type="Gene3D" id="3.40.1440.10">
    <property type="entry name" value="GIY-YIG endonuclease"/>
    <property type="match status" value="1"/>
</dbReference>
<evidence type="ECO:0000256" key="4">
    <source>
        <dbReference type="ARBA" id="ARBA00022881"/>
    </source>
</evidence>
<dbReference type="SUPFAM" id="SSF47781">
    <property type="entry name" value="RuvA domain 2-like"/>
    <property type="match status" value="1"/>
</dbReference>
<dbReference type="PROSITE" id="PS50164">
    <property type="entry name" value="GIY_YIG"/>
    <property type="match status" value="1"/>
</dbReference>
<dbReference type="InterPro" id="IPR000305">
    <property type="entry name" value="GIY-YIG_endonuc"/>
</dbReference>
<dbReference type="PROSITE" id="PS50165">
    <property type="entry name" value="UVRC"/>
    <property type="match status" value="1"/>
</dbReference>
<dbReference type="Pfam" id="PF22920">
    <property type="entry name" value="UvrC_RNaseH"/>
    <property type="match status" value="1"/>
</dbReference>
<dbReference type="NCBIfam" id="TIGR00194">
    <property type="entry name" value="uvrC"/>
    <property type="match status" value="1"/>
</dbReference>
<dbReference type="Gene3D" id="4.10.860.10">
    <property type="entry name" value="UVR domain"/>
    <property type="match status" value="1"/>
</dbReference>
<dbReference type="InterPro" id="IPR035901">
    <property type="entry name" value="GIY-YIG_endonuc_sf"/>
</dbReference>
<dbReference type="FunFam" id="3.30.420.340:FF:000001">
    <property type="entry name" value="UvrABC system protein C"/>
    <property type="match status" value="1"/>
</dbReference>
<dbReference type="InterPro" id="IPR010994">
    <property type="entry name" value="RuvA_2-like"/>
</dbReference>
<name>A0A7W8ALQ6_9HYPH</name>
<dbReference type="InterPro" id="IPR036876">
    <property type="entry name" value="UVR_dom_sf"/>
</dbReference>
<dbReference type="InterPro" id="IPR003583">
    <property type="entry name" value="Hlx-hairpin-Hlx_DNA-bd_motif"/>
</dbReference>
<keyword evidence="4 7" id="KW-0267">Excision nuclease</keyword>
<keyword evidence="3 7" id="KW-0228">DNA excision</keyword>
<dbReference type="GO" id="GO:0005737">
    <property type="term" value="C:cytoplasm"/>
    <property type="evidence" value="ECO:0007669"/>
    <property type="project" value="UniProtKB-SubCell"/>
</dbReference>
<dbReference type="InterPro" id="IPR047296">
    <property type="entry name" value="GIY-YIG_UvrC_Cho"/>
</dbReference>
<feature type="domain" description="UvrC family homology region profile" evidence="11">
    <location>
        <begin position="318"/>
        <end position="570"/>
    </location>
</feature>
<evidence type="ECO:0000259" key="9">
    <source>
        <dbReference type="PROSITE" id="PS50151"/>
    </source>
</evidence>
<dbReference type="FunFam" id="3.40.1440.10:FF:000001">
    <property type="entry name" value="UvrABC system protein C"/>
    <property type="match status" value="1"/>
</dbReference>
<dbReference type="GO" id="GO:0009381">
    <property type="term" value="F:excinuclease ABC activity"/>
    <property type="evidence" value="ECO:0007669"/>
    <property type="project" value="UniProtKB-UniRule"/>
</dbReference>
<feature type="domain" description="GIY-YIG" evidence="10">
    <location>
        <begin position="79"/>
        <end position="157"/>
    </location>
</feature>
<dbReference type="PANTHER" id="PTHR30562">
    <property type="entry name" value="UVRC/OXIDOREDUCTASE"/>
    <property type="match status" value="1"/>
</dbReference>
<dbReference type="SMART" id="SM00278">
    <property type="entry name" value="HhH1"/>
    <property type="match status" value="2"/>
</dbReference>
<evidence type="ECO:0000256" key="7">
    <source>
        <dbReference type="HAMAP-Rule" id="MF_00203"/>
    </source>
</evidence>
<dbReference type="Pfam" id="PF02151">
    <property type="entry name" value="UVR"/>
    <property type="match status" value="1"/>
</dbReference>
<sequence length="698" mass="77728">MTQSINGNDITHPDMEPDEDVLLTDDAGDDEDNFPEEASSASALASNIRWDSALDEFDASTQNLSGPDVINAFVKKLPNNPGVYRMFNREGDVLYVGKAKSLKKRVSNYARGQGHSNRIARMIRETATMEFVVTRTETEALLLEANLIKRLRPRFNVLLRDDKSFPYILISGDTRAPGIFKHRGARSRKGEYYGPFASAGAVTRTINVLERAFLLRSCADSMFESRTRPCLLHQIKRCSGPCTHEISDADYSELVREAKSFLSGRSKAVQQQMRDAMSAAAEELDFERAAIFRDRLSALSHIQSHQGINPQTVDEADVFAIHQEGGLACIQVFFFRTGQNWGNRAYFPKADPSLSAAEVLGAFITQFYDNKPCPQLILLSETVEEQELLGDALSASAGRRVTLNVPQRGEKKDLVDHAMTNARETLGRRLAETSSQARLLKAMAETFELPRIPRRIEVYDNSHIMGTNAVGGMIVAGQDGFIKNQYRKFNIRSTEITPGDDFGMMREVIERRFGRLIKDHMKELETQAPQVPADSETDADDITDDGFPAWPDVILIDGGQGQVGVVRDILTQLGINDKVISIGIAKGVDRDAGRERFFVSGKPAFTLPPRDPVLYFIQRMRDEAHRFAIGTHRAKRKKEMVKSPLDEIAGIGPSRKRALLHEFGTAKAVAGAALTDLMQVEGISEALAQTIYDHFRDQ</sequence>
<feature type="compositionally biased region" description="Acidic residues" evidence="8">
    <location>
        <begin position="16"/>
        <end position="35"/>
    </location>
</feature>
<dbReference type="SUPFAM" id="SSF46600">
    <property type="entry name" value="C-terminal UvrC-binding domain of UvrB"/>
    <property type="match status" value="1"/>
</dbReference>
<dbReference type="RefSeq" id="WP_374828106.1">
    <property type="nucleotide sequence ID" value="NZ_JACHIL010000007.1"/>
</dbReference>
<comment type="subunit">
    <text evidence="7">Interacts with UvrB in an incision complex.</text>
</comment>
<dbReference type="InterPro" id="IPR038476">
    <property type="entry name" value="UvrC_RNase_H_dom_sf"/>
</dbReference>
<dbReference type="HAMAP" id="MF_00203">
    <property type="entry name" value="UvrC"/>
    <property type="match status" value="1"/>
</dbReference>
<dbReference type="GO" id="GO:0009380">
    <property type="term" value="C:excinuclease repair complex"/>
    <property type="evidence" value="ECO:0007669"/>
    <property type="project" value="InterPro"/>
</dbReference>
<comment type="similarity">
    <text evidence="7">Belongs to the UvrC family.</text>
</comment>
<keyword evidence="13" id="KW-1185">Reference proteome</keyword>
<evidence type="ECO:0000256" key="3">
    <source>
        <dbReference type="ARBA" id="ARBA00022769"/>
    </source>
</evidence>
<feature type="region of interest" description="Disordered" evidence="8">
    <location>
        <begin position="1"/>
        <end position="42"/>
    </location>
</feature>
<feature type="domain" description="UVR" evidence="9">
    <location>
        <begin position="267"/>
        <end position="302"/>
    </location>
</feature>
<dbReference type="PANTHER" id="PTHR30562:SF1">
    <property type="entry name" value="UVRABC SYSTEM PROTEIN C"/>
    <property type="match status" value="1"/>
</dbReference>
<dbReference type="EMBL" id="JACHIL010000007">
    <property type="protein sequence ID" value="MBB5092703.1"/>
    <property type="molecule type" value="Genomic_DNA"/>
</dbReference>
<dbReference type="Pfam" id="PF01541">
    <property type="entry name" value="GIY-YIG"/>
    <property type="match status" value="1"/>
</dbReference>
<evidence type="ECO:0000313" key="13">
    <source>
        <dbReference type="Proteomes" id="UP000531231"/>
    </source>
</evidence>
<proteinExistence type="inferred from homology"/>
<evidence type="ECO:0000256" key="1">
    <source>
        <dbReference type="ARBA" id="ARBA00022490"/>
    </source>
</evidence>
<evidence type="ECO:0000256" key="8">
    <source>
        <dbReference type="SAM" id="MobiDB-lite"/>
    </source>
</evidence>
<comment type="subcellular location">
    <subcellularLocation>
        <location evidence="7">Cytoplasm</location>
    </subcellularLocation>
</comment>
<dbReference type="GO" id="GO:0009432">
    <property type="term" value="P:SOS response"/>
    <property type="evidence" value="ECO:0007669"/>
    <property type="project" value="UniProtKB-UniRule"/>
</dbReference>
<dbReference type="Pfam" id="PF08459">
    <property type="entry name" value="UvrC_RNaseH_dom"/>
    <property type="match status" value="1"/>
</dbReference>
<dbReference type="Gene3D" id="1.10.150.20">
    <property type="entry name" value="5' to 3' exonuclease, C-terminal subdomain"/>
    <property type="match status" value="1"/>
</dbReference>
<dbReference type="Proteomes" id="UP000531231">
    <property type="component" value="Unassembled WGS sequence"/>
</dbReference>
<dbReference type="InterPro" id="IPR050066">
    <property type="entry name" value="UvrABC_protein_C"/>
</dbReference>
<dbReference type="CDD" id="cd10434">
    <property type="entry name" value="GIY-YIG_UvrC_Cho"/>
    <property type="match status" value="1"/>
</dbReference>
<dbReference type="AlphaFoldDB" id="A0A7W8ALQ6"/>
<evidence type="ECO:0000256" key="5">
    <source>
        <dbReference type="ARBA" id="ARBA00023204"/>
    </source>
</evidence>
<dbReference type="SMART" id="SM00465">
    <property type="entry name" value="GIYc"/>
    <property type="match status" value="1"/>
</dbReference>
<dbReference type="NCBIfam" id="NF001824">
    <property type="entry name" value="PRK00558.1-5"/>
    <property type="match status" value="1"/>
</dbReference>
<keyword evidence="6 7" id="KW-0742">SOS response</keyword>
<evidence type="ECO:0000256" key="6">
    <source>
        <dbReference type="ARBA" id="ARBA00023236"/>
    </source>
</evidence>
<comment type="caution">
    <text evidence="12">The sequence shown here is derived from an EMBL/GenBank/DDBJ whole genome shotgun (WGS) entry which is preliminary data.</text>
</comment>
<comment type="function">
    <text evidence="7">The UvrABC repair system catalyzes the recognition and processing of DNA lesions. UvrC both incises the 5' and 3' sides of the lesion. The N-terminal half is responsible for the 3' incision and the C-terminal half is responsible for the 5' incision.</text>
</comment>
<evidence type="ECO:0000259" key="11">
    <source>
        <dbReference type="PROSITE" id="PS50165"/>
    </source>
</evidence>
<keyword evidence="1 7" id="KW-0963">Cytoplasm</keyword>
<keyword evidence="5 7" id="KW-0234">DNA repair</keyword>
<keyword evidence="2 7" id="KW-0227">DNA damage</keyword>
<dbReference type="PROSITE" id="PS50151">
    <property type="entry name" value="UVR"/>
    <property type="match status" value="1"/>
</dbReference>
<dbReference type="InterPro" id="IPR001943">
    <property type="entry name" value="UVR_dom"/>
</dbReference>
<dbReference type="GO" id="GO:0003677">
    <property type="term" value="F:DNA binding"/>
    <property type="evidence" value="ECO:0007669"/>
    <property type="project" value="UniProtKB-UniRule"/>
</dbReference>
<evidence type="ECO:0000313" key="12">
    <source>
        <dbReference type="EMBL" id="MBB5092703.1"/>
    </source>
</evidence>
<accession>A0A7W8ALQ6</accession>
<dbReference type="GO" id="GO:0006289">
    <property type="term" value="P:nucleotide-excision repair"/>
    <property type="evidence" value="ECO:0007669"/>
    <property type="project" value="UniProtKB-UniRule"/>
</dbReference>
<organism evidence="12 13">
    <name type="scientific">Pseudochrobactrum saccharolyticum</name>
    <dbReference type="NCBI Taxonomy" id="354352"/>
    <lineage>
        <taxon>Bacteria</taxon>
        <taxon>Pseudomonadati</taxon>
        <taxon>Pseudomonadota</taxon>
        <taxon>Alphaproteobacteria</taxon>
        <taxon>Hyphomicrobiales</taxon>
        <taxon>Brucellaceae</taxon>
        <taxon>Pseudochrobactrum</taxon>
    </lineage>
</organism>
<dbReference type="SUPFAM" id="SSF82771">
    <property type="entry name" value="GIY-YIG endonuclease"/>
    <property type="match status" value="1"/>
</dbReference>
<dbReference type="InterPro" id="IPR001162">
    <property type="entry name" value="UvrC_RNase_H_dom"/>
</dbReference>